<accession>A0AAW5U5V3</accession>
<dbReference type="SUPFAM" id="SSF48452">
    <property type="entry name" value="TPR-like"/>
    <property type="match status" value="1"/>
</dbReference>
<name>A0AAW5U5V3_9BACT</name>
<proteinExistence type="predicted"/>
<reference evidence="2" key="1">
    <citation type="submission" date="2022-11" db="EMBL/GenBank/DDBJ databases">
        <title>Genomic repertoires linked with pathogenic potency of arthritogenic Prevotella copri isolated from the gut of rheumatoid arthritis patients.</title>
        <authorList>
            <person name="Nii T."/>
            <person name="Maeda Y."/>
            <person name="Motooka D."/>
            <person name="Naito M."/>
            <person name="Matsumoto Y."/>
            <person name="Ogawa T."/>
            <person name="Oguro-Igashira E."/>
            <person name="Kishikawa T."/>
            <person name="Yamashita M."/>
            <person name="Koizumi S."/>
            <person name="Kurakawa T."/>
            <person name="Okumura R."/>
            <person name="Kayama H."/>
            <person name="Murakami M."/>
            <person name="Sakaguchi T."/>
            <person name="Das B."/>
            <person name="Nakamura S."/>
            <person name="Okada Y."/>
            <person name="Kumanogoh A."/>
            <person name="Takeda K."/>
        </authorList>
    </citation>
    <scope>NUCLEOTIDE SEQUENCE</scope>
    <source>
        <strain evidence="2">N016-13</strain>
    </source>
</reference>
<evidence type="ECO:0000313" key="3">
    <source>
        <dbReference type="Proteomes" id="UP001209074"/>
    </source>
</evidence>
<organism evidence="2 3">
    <name type="scientific">Segatella copri</name>
    <dbReference type="NCBI Taxonomy" id="165179"/>
    <lineage>
        <taxon>Bacteria</taxon>
        <taxon>Pseudomonadati</taxon>
        <taxon>Bacteroidota</taxon>
        <taxon>Bacteroidia</taxon>
        <taxon>Bacteroidales</taxon>
        <taxon>Prevotellaceae</taxon>
        <taxon>Segatella</taxon>
    </lineage>
</organism>
<dbReference type="AlphaFoldDB" id="A0AAW5U5V3"/>
<dbReference type="Proteomes" id="UP001209074">
    <property type="component" value="Unassembled WGS sequence"/>
</dbReference>
<dbReference type="RefSeq" id="WP_264960329.1">
    <property type="nucleotide sequence ID" value="NZ_JAPDUQ010000005.1"/>
</dbReference>
<feature type="domain" description="LA2681-like HEPN" evidence="1">
    <location>
        <begin position="271"/>
        <end position="447"/>
    </location>
</feature>
<dbReference type="InterPro" id="IPR011990">
    <property type="entry name" value="TPR-like_helical_dom_sf"/>
</dbReference>
<evidence type="ECO:0000259" key="1">
    <source>
        <dbReference type="Pfam" id="PF18733"/>
    </source>
</evidence>
<gene>
    <name evidence="2" type="ORF">ONT05_15130</name>
</gene>
<evidence type="ECO:0000313" key="2">
    <source>
        <dbReference type="EMBL" id="MCW4094852.1"/>
    </source>
</evidence>
<dbReference type="Pfam" id="PF18733">
    <property type="entry name" value="HEPN_LA2681"/>
    <property type="match status" value="1"/>
</dbReference>
<comment type="caution">
    <text evidence="2">The sequence shown here is derived from an EMBL/GenBank/DDBJ whole genome shotgun (WGS) entry which is preliminary data.</text>
</comment>
<dbReference type="InterPro" id="IPR040826">
    <property type="entry name" value="HEPN_LA2681"/>
</dbReference>
<sequence length="455" mass="54043">MKYSIEQSEITERTEQINKFALLVDLFNKKAVDRETFMAELSKIEQTDWAKENLFNQLIGYCVLGDAYGILKSRELDFSKAYYNNEYVYKEVSYYHNVQYLITRVKREEWAALYLTAFRTSCRAYLCLANAYDHLGRFCEAQQYYRMALQDSYNTPKVEVNQGFAYANMHSFWTEEEPFIVRKAQQIIRKYQQTFDRQSPYFCQICSWPSPSFDAPLIDYDNIQEGGYEKWICQHYLRINRFNDVEPDSMLSLCDNVKLPVIVDTPEKKALYESTFKEIKGSFISTRKILYSIINEDKNSVNMEMLKMAYKNFYSIFDKIAMFLSNYFDIKLKSYEVDFAKIWNCKNGDIRQEILAHSQNMPLLGLYNIKLDVYGMKTDWYVVDEQTKDLKMLRNYMEHKSIIIKDEPMSHTEYQLTISKQELELNTIRLAQLVRCAIIYLCNFVMHAEYDKHGS</sequence>
<protein>
    <submittedName>
        <fullName evidence="2">LA2681 family HEPN domain-containing protein</fullName>
    </submittedName>
</protein>
<dbReference type="EMBL" id="JAPDUS010000044">
    <property type="protein sequence ID" value="MCW4094852.1"/>
    <property type="molecule type" value="Genomic_DNA"/>
</dbReference>
<dbReference type="Gene3D" id="1.25.40.10">
    <property type="entry name" value="Tetratricopeptide repeat domain"/>
    <property type="match status" value="1"/>
</dbReference>